<gene>
    <name evidence="2" type="ORF">EDD78_101163</name>
</gene>
<keyword evidence="3" id="KW-1185">Reference proteome</keyword>
<keyword evidence="1" id="KW-1133">Transmembrane helix</keyword>
<dbReference type="EMBL" id="SLUK01000001">
    <property type="protein sequence ID" value="TCL45182.1"/>
    <property type="molecule type" value="Genomic_DNA"/>
</dbReference>
<organism evidence="2 3">
    <name type="scientific">Harryflintia acetispora</name>
    <dbReference type="NCBI Taxonomy" id="1849041"/>
    <lineage>
        <taxon>Bacteria</taxon>
        <taxon>Bacillati</taxon>
        <taxon>Bacillota</taxon>
        <taxon>Clostridia</taxon>
        <taxon>Eubacteriales</taxon>
        <taxon>Oscillospiraceae</taxon>
        <taxon>Harryflintia</taxon>
    </lineage>
</organism>
<reference evidence="2 3" key="1">
    <citation type="submission" date="2019-03" db="EMBL/GenBank/DDBJ databases">
        <title>Genomic Encyclopedia of Type Strains, Phase IV (KMG-IV): sequencing the most valuable type-strain genomes for metagenomic binning, comparative biology and taxonomic classification.</title>
        <authorList>
            <person name="Goeker M."/>
        </authorList>
    </citation>
    <scope>NUCLEOTIDE SEQUENCE [LARGE SCALE GENOMIC DNA]</scope>
    <source>
        <strain evidence="2 3">DSM 100433</strain>
    </source>
</reference>
<comment type="caution">
    <text evidence="2">The sequence shown here is derived from an EMBL/GenBank/DDBJ whole genome shotgun (WGS) entry which is preliminary data.</text>
</comment>
<keyword evidence="1" id="KW-0812">Transmembrane</keyword>
<protein>
    <submittedName>
        <fullName evidence="2">Uncharacterized protein</fullName>
    </submittedName>
</protein>
<feature type="transmembrane region" description="Helical" evidence="1">
    <location>
        <begin position="154"/>
        <end position="179"/>
    </location>
</feature>
<sequence length="265" mass="29731">MLGKLLKYETKATARIFLPLYGALVLLAVINRFFMAIRPEGHSNLAFSMTLGTTATVYGILIFAIFILTFFVMIQRFYKNLLGDEGYLMFTLPVQPWKHIVSKMVVSALWMVASVIVTMITVFIMALDWEDLRMFAEIPRALAVLYQQMGVHGYLYILEFCTLCAAGLAMGILNIYFSISVGQLFNKHRVLAAFGAFIATDIVTNIITTIGIWLIGHVLDGMPIQVGMIGSAHLIMCTLILYCLFYGAAYFVGTNYILSRRLNLE</sequence>
<dbReference type="AlphaFoldDB" id="A0A9X8ULZ4"/>
<evidence type="ECO:0000313" key="3">
    <source>
        <dbReference type="Proteomes" id="UP000294682"/>
    </source>
</evidence>
<keyword evidence="1" id="KW-0472">Membrane</keyword>
<accession>A0A9X8ULZ4</accession>
<feature type="transmembrane region" description="Helical" evidence="1">
    <location>
        <begin position="228"/>
        <end position="252"/>
    </location>
</feature>
<name>A0A9X8ULZ4_9FIRM</name>
<feature type="transmembrane region" description="Helical" evidence="1">
    <location>
        <begin position="12"/>
        <end position="35"/>
    </location>
</feature>
<proteinExistence type="predicted"/>
<dbReference type="OrthoDB" id="9816138at2"/>
<feature type="transmembrane region" description="Helical" evidence="1">
    <location>
        <begin position="55"/>
        <end position="74"/>
    </location>
</feature>
<evidence type="ECO:0000313" key="2">
    <source>
        <dbReference type="EMBL" id="TCL45182.1"/>
    </source>
</evidence>
<feature type="transmembrane region" description="Helical" evidence="1">
    <location>
        <begin position="191"/>
        <end position="216"/>
    </location>
</feature>
<feature type="transmembrane region" description="Helical" evidence="1">
    <location>
        <begin position="105"/>
        <end position="127"/>
    </location>
</feature>
<evidence type="ECO:0000256" key="1">
    <source>
        <dbReference type="SAM" id="Phobius"/>
    </source>
</evidence>
<dbReference type="RefSeq" id="WP_079700287.1">
    <property type="nucleotide sequence ID" value="NZ_SLUK01000001.1"/>
</dbReference>
<dbReference type="Proteomes" id="UP000294682">
    <property type="component" value="Unassembled WGS sequence"/>
</dbReference>